<evidence type="ECO:0000256" key="2">
    <source>
        <dbReference type="ARBA" id="ARBA00009677"/>
    </source>
</evidence>
<sequence>MGITSAMFTGVSGLLANADAINVIGNNLSNVNTVGYKDSRTLFSDMLSQNVGNNSQIGTGVKVQKIDNLFSAGSYESSTNVTDVAVQGDGFFVLASPNAATATASTAYYTRAGSFRLDSTGLGLVNPDGYKVVDTAGNAIVFSQTATDAAGNTLQFQKVSAIDSTGTLSLLYADANGNTATLPYAGAGVAPTPASTAVKMAETKIPNPQGMLKQGGTLFTLTAASGAPTAPATGVFASANGTSEKLLSNDLEYSNVDMATEFVNMITTQRAYSANSKTITTADQMTQEVLSLKQ</sequence>
<organism evidence="8 9">
    <name type="scientific">Oryzomonas rubra</name>
    <dbReference type="NCBI Taxonomy" id="2509454"/>
    <lineage>
        <taxon>Bacteria</taxon>
        <taxon>Pseudomonadati</taxon>
        <taxon>Thermodesulfobacteriota</taxon>
        <taxon>Desulfuromonadia</taxon>
        <taxon>Geobacterales</taxon>
        <taxon>Geobacteraceae</taxon>
        <taxon>Oryzomonas</taxon>
    </lineage>
</organism>
<comment type="caution">
    <text evidence="8">The sequence shown here is derived from an EMBL/GenBank/DDBJ whole genome shotgun (WGS) entry which is preliminary data.</text>
</comment>
<dbReference type="PANTHER" id="PTHR30435:SF1">
    <property type="entry name" value="FLAGELLAR HOOK PROTEIN FLGE"/>
    <property type="match status" value="1"/>
</dbReference>
<dbReference type="InterPro" id="IPR010930">
    <property type="entry name" value="Flg_bb/hook_C_dom"/>
</dbReference>
<keyword evidence="9" id="KW-1185">Reference proteome</keyword>
<dbReference type="NCBIfam" id="TIGR03506">
    <property type="entry name" value="FlgEFG_subfam"/>
    <property type="match status" value="1"/>
</dbReference>
<dbReference type="RefSeq" id="WP_149308281.1">
    <property type="nucleotide sequence ID" value="NZ_SRSD01000008.1"/>
</dbReference>
<dbReference type="GO" id="GO:0009424">
    <property type="term" value="C:bacterial-type flagellum hook"/>
    <property type="evidence" value="ECO:0007669"/>
    <property type="project" value="InterPro"/>
</dbReference>
<dbReference type="Pfam" id="PF22692">
    <property type="entry name" value="LlgE_F_G_D1"/>
    <property type="match status" value="1"/>
</dbReference>
<name>A0A5A9X9K9_9BACT</name>
<gene>
    <name evidence="8" type="ORF">ET418_13305</name>
</gene>
<dbReference type="Pfam" id="PF06429">
    <property type="entry name" value="Flg_bbr_C"/>
    <property type="match status" value="1"/>
</dbReference>
<evidence type="ECO:0000259" key="5">
    <source>
        <dbReference type="Pfam" id="PF00460"/>
    </source>
</evidence>
<dbReference type="InterPro" id="IPR037925">
    <property type="entry name" value="FlgE/F/G-like"/>
</dbReference>
<evidence type="ECO:0000256" key="3">
    <source>
        <dbReference type="ARBA" id="ARBA00023143"/>
    </source>
</evidence>
<comment type="similarity">
    <text evidence="2 4">Belongs to the flagella basal body rod proteins family.</text>
</comment>
<dbReference type="EMBL" id="SRSD01000008">
    <property type="protein sequence ID" value="KAA0889747.1"/>
    <property type="molecule type" value="Genomic_DNA"/>
</dbReference>
<evidence type="ECO:0000313" key="9">
    <source>
        <dbReference type="Proteomes" id="UP000324298"/>
    </source>
</evidence>
<comment type="function">
    <text evidence="4">A flexible structure which links the flagellar filament to the drive apparatus in the basal body.</text>
</comment>
<keyword evidence="8" id="KW-0969">Cilium</keyword>
<dbReference type="GO" id="GO:0005829">
    <property type="term" value="C:cytosol"/>
    <property type="evidence" value="ECO:0007669"/>
    <property type="project" value="TreeGrafter"/>
</dbReference>
<evidence type="ECO:0000256" key="1">
    <source>
        <dbReference type="ARBA" id="ARBA00004117"/>
    </source>
</evidence>
<reference evidence="8 9" key="1">
    <citation type="submission" date="2019-04" db="EMBL/GenBank/DDBJ databases">
        <title>Geobacter ruber sp. nov., ferric-reducing bacteria isolated from paddy soil.</title>
        <authorList>
            <person name="Xu Z."/>
            <person name="Masuda Y."/>
            <person name="Itoh H."/>
            <person name="Senoo K."/>
        </authorList>
    </citation>
    <scope>NUCLEOTIDE SEQUENCE [LARGE SCALE GENOMIC DNA]</scope>
    <source>
        <strain evidence="8 9">Red88</strain>
    </source>
</reference>
<comment type="subcellular location">
    <subcellularLocation>
        <location evidence="1 4">Bacterial flagellum basal body</location>
    </subcellularLocation>
</comment>
<evidence type="ECO:0000259" key="6">
    <source>
        <dbReference type="Pfam" id="PF06429"/>
    </source>
</evidence>
<keyword evidence="3 4" id="KW-0975">Bacterial flagellum</keyword>
<dbReference type="InterPro" id="IPR002371">
    <property type="entry name" value="FlgK"/>
</dbReference>
<feature type="domain" description="Flagellar basal body rod protein N-terminal" evidence="5">
    <location>
        <begin position="9"/>
        <end position="37"/>
    </location>
</feature>
<feature type="domain" description="Flagellar basal-body/hook protein C-terminal" evidence="6">
    <location>
        <begin position="251"/>
        <end position="292"/>
    </location>
</feature>
<protein>
    <recommendedName>
        <fullName evidence="4">Flagellar hook protein FlgE</fullName>
    </recommendedName>
</protein>
<dbReference type="AlphaFoldDB" id="A0A5A9X9K9"/>
<dbReference type="GO" id="GO:0009425">
    <property type="term" value="C:bacterial-type flagellum basal body"/>
    <property type="evidence" value="ECO:0007669"/>
    <property type="project" value="UniProtKB-SubCell"/>
</dbReference>
<accession>A0A5A9X9K9</accession>
<dbReference type="Proteomes" id="UP000324298">
    <property type="component" value="Unassembled WGS sequence"/>
</dbReference>
<evidence type="ECO:0000256" key="4">
    <source>
        <dbReference type="RuleBase" id="RU362116"/>
    </source>
</evidence>
<keyword evidence="8" id="KW-0966">Cell projection</keyword>
<evidence type="ECO:0000313" key="8">
    <source>
        <dbReference type="EMBL" id="KAA0889747.1"/>
    </source>
</evidence>
<dbReference type="SUPFAM" id="SSF117143">
    <property type="entry name" value="Flagellar hook protein flgE"/>
    <property type="match status" value="1"/>
</dbReference>
<evidence type="ECO:0000259" key="7">
    <source>
        <dbReference type="Pfam" id="PF22692"/>
    </source>
</evidence>
<dbReference type="GO" id="GO:0005198">
    <property type="term" value="F:structural molecule activity"/>
    <property type="evidence" value="ECO:0007669"/>
    <property type="project" value="InterPro"/>
</dbReference>
<dbReference type="InterPro" id="IPR001444">
    <property type="entry name" value="Flag_bb_rod_N"/>
</dbReference>
<proteinExistence type="inferred from homology"/>
<keyword evidence="8" id="KW-0282">Flagellum</keyword>
<dbReference type="PANTHER" id="PTHR30435">
    <property type="entry name" value="FLAGELLAR PROTEIN"/>
    <property type="match status" value="1"/>
</dbReference>
<dbReference type="PROSITE" id="PS00588">
    <property type="entry name" value="FLAGELLA_BB_ROD"/>
    <property type="match status" value="1"/>
</dbReference>
<dbReference type="InterPro" id="IPR020013">
    <property type="entry name" value="Flagellar_FlgE/F/G"/>
</dbReference>
<dbReference type="OrthoDB" id="9804559at2"/>
<dbReference type="GO" id="GO:0044780">
    <property type="term" value="P:bacterial-type flagellum assembly"/>
    <property type="evidence" value="ECO:0007669"/>
    <property type="project" value="InterPro"/>
</dbReference>
<dbReference type="Pfam" id="PF00460">
    <property type="entry name" value="Flg_bb_rod"/>
    <property type="match status" value="1"/>
</dbReference>
<dbReference type="InterPro" id="IPR053967">
    <property type="entry name" value="LlgE_F_G-like_D1"/>
</dbReference>
<dbReference type="GO" id="GO:0071978">
    <property type="term" value="P:bacterial-type flagellum-dependent swarming motility"/>
    <property type="evidence" value="ECO:0007669"/>
    <property type="project" value="TreeGrafter"/>
</dbReference>
<feature type="domain" description="Flagellar hook protein FlgE/F/G-like D1" evidence="7">
    <location>
        <begin position="85"/>
        <end position="148"/>
    </location>
</feature>
<dbReference type="InterPro" id="IPR019776">
    <property type="entry name" value="Flagellar_basal_body_rod_CS"/>
</dbReference>
<dbReference type="PRINTS" id="PR01005">
    <property type="entry name" value="FLGHOOKAP1"/>
</dbReference>